<feature type="compositionally biased region" description="Low complexity" evidence="2">
    <location>
        <begin position="194"/>
        <end position="203"/>
    </location>
</feature>
<feature type="region of interest" description="Disordered" evidence="2">
    <location>
        <begin position="273"/>
        <end position="294"/>
    </location>
</feature>
<sequence>MISDPPLYFASQGIGSCLDSRSSIPPQARSANQMTQGTQTATMVHDSITVSTQTDLMDCFPQCDFCNNEMQYICWNCDNNIIVNLAKDETPCKKVAPLNKADMLLQAMQRTALAKSRSHDHTCDRGSCDSANGDLDCRLCKRQKIKHSYATEATDVRRELSQFDEMSLDVVAKSVKEFSVEDQYRTPPPQPSGTTATIATAQTPQRGAPTSDGFMATNGVINTVRSSLSRVRNLPKINLSSVFSDERRGHEHKSSPIPIRNIFNFDVVPPERDDSVVPVQKSNSAPTFNGNSQTLSPRFIKSAAIYKRRSRHLSDRSSERSSIGSDEQISDDDLTIDSPMTSPIKLSSSSTWKLPFGRRGLLGSLEESLLQRRIVPKFQVPGFRILLGASGSFCPTQLTIPAKTFFYEISGETISTPYVCEVRLSRKGYSIPRSGTIQVTLLNPLGTVVRMFVVSYDFREMPNMATTFIRQRVLAFDEDLNPGREVANLTTLEQMKLLRYVIHLKFQTSRSGRLSLHSDIKMLISRRTDCDTAAAHAKDALESPNELKTLTIQPDNPRYSLRIDKY</sequence>
<organism evidence="4 5">
    <name type="scientific">Lutzomyia longipalpis</name>
    <name type="common">Sand fly</name>
    <dbReference type="NCBI Taxonomy" id="7200"/>
    <lineage>
        <taxon>Eukaryota</taxon>
        <taxon>Metazoa</taxon>
        <taxon>Ecdysozoa</taxon>
        <taxon>Arthropoda</taxon>
        <taxon>Hexapoda</taxon>
        <taxon>Insecta</taxon>
        <taxon>Pterygota</taxon>
        <taxon>Neoptera</taxon>
        <taxon>Endopterygota</taxon>
        <taxon>Diptera</taxon>
        <taxon>Nematocera</taxon>
        <taxon>Psychodoidea</taxon>
        <taxon>Psychodidae</taxon>
        <taxon>Lutzomyia</taxon>
        <taxon>Lutzomyia</taxon>
    </lineage>
</organism>
<evidence type="ECO:0000313" key="5">
    <source>
        <dbReference type="Proteomes" id="UP000092461"/>
    </source>
</evidence>
<dbReference type="Pfam" id="PF13915">
    <property type="entry name" value="DUF4210"/>
    <property type="match status" value="1"/>
</dbReference>
<feature type="region of interest" description="Disordered" evidence="2">
    <location>
        <begin position="311"/>
        <end position="348"/>
    </location>
</feature>
<feature type="compositionally biased region" description="Polar residues" evidence="2">
    <location>
        <begin position="338"/>
        <end position="348"/>
    </location>
</feature>
<dbReference type="VEuPathDB" id="VectorBase:LLONM1_004441"/>
<keyword evidence="5" id="KW-1185">Reference proteome</keyword>
<name>A0A1B0CVG7_LUTLO</name>
<reference evidence="4" key="1">
    <citation type="submission" date="2020-05" db="UniProtKB">
        <authorList>
            <consortium name="EnsemblMetazoa"/>
        </authorList>
    </citation>
    <scope>IDENTIFICATION</scope>
    <source>
        <strain evidence="4">Jacobina</strain>
    </source>
</reference>
<dbReference type="SMART" id="SM01177">
    <property type="entry name" value="DUF4210"/>
    <property type="match status" value="1"/>
</dbReference>
<feature type="compositionally biased region" description="Polar residues" evidence="2">
    <location>
        <begin position="280"/>
        <end position="294"/>
    </location>
</feature>
<dbReference type="EnsemblMetazoa" id="LLOJ008952-RA">
    <property type="protein sequence ID" value="LLOJ008952-PA"/>
    <property type="gene ID" value="LLOJ008952"/>
</dbReference>
<evidence type="ECO:0000259" key="3">
    <source>
        <dbReference type="SMART" id="SM01177"/>
    </source>
</evidence>
<protein>
    <recommendedName>
        <fullName evidence="3">Atos-like conserved domain-containing protein</fullName>
    </recommendedName>
</protein>
<comment type="similarity">
    <text evidence="1">Belongs to the ATOS family.</text>
</comment>
<dbReference type="InterPro" id="IPR051506">
    <property type="entry name" value="ATOS_Transcription_Regulators"/>
</dbReference>
<dbReference type="AlphaFoldDB" id="A0A1B0CVG7"/>
<evidence type="ECO:0000256" key="2">
    <source>
        <dbReference type="SAM" id="MobiDB-lite"/>
    </source>
</evidence>
<dbReference type="EMBL" id="AJWK01030511">
    <property type="status" value="NOT_ANNOTATED_CDS"/>
    <property type="molecule type" value="Genomic_DNA"/>
</dbReference>
<dbReference type="Pfam" id="PF13889">
    <property type="entry name" value="Chromosome_seg"/>
    <property type="match status" value="1"/>
</dbReference>
<dbReference type="EMBL" id="AJWK01030512">
    <property type="status" value="NOT_ANNOTATED_CDS"/>
    <property type="molecule type" value="Genomic_DNA"/>
</dbReference>
<evidence type="ECO:0000256" key="1">
    <source>
        <dbReference type="ARBA" id="ARBA00034497"/>
    </source>
</evidence>
<feature type="domain" description="Atos-like conserved" evidence="3">
    <location>
        <begin position="361"/>
        <end position="419"/>
    </location>
</feature>
<dbReference type="PANTHER" id="PTHR13199:SF11">
    <property type="entry name" value="PROTEIN ATOSSA"/>
    <property type="match status" value="1"/>
</dbReference>
<evidence type="ECO:0000313" key="4">
    <source>
        <dbReference type="EnsemblMetazoa" id="LLOJ008952-PA"/>
    </source>
</evidence>
<feature type="region of interest" description="Disordered" evidence="2">
    <location>
        <begin position="180"/>
        <end position="214"/>
    </location>
</feature>
<dbReference type="PANTHER" id="PTHR13199">
    <property type="entry name" value="GH03947P"/>
    <property type="match status" value="1"/>
</dbReference>
<dbReference type="VEuPathDB" id="VectorBase:LLOJ008952"/>
<proteinExistence type="inferred from homology"/>
<accession>A0A1B0CVG7</accession>
<dbReference type="InterPro" id="IPR033473">
    <property type="entry name" value="Atos-like_C"/>
</dbReference>
<dbReference type="Proteomes" id="UP000092461">
    <property type="component" value="Unassembled WGS sequence"/>
</dbReference>
<dbReference type="InterPro" id="IPR025261">
    <property type="entry name" value="Atos-like_cons_dom"/>
</dbReference>